<accession>A0AAW5E8I2</accession>
<reference evidence="1" key="1">
    <citation type="submission" date="2022-02" db="EMBL/GenBank/DDBJ databases">
        <title>Fredinandcohnia quinoae sp. nov. isolated from Chenopodium quinoa seeds.</title>
        <authorList>
            <person name="Saati-Santamaria Z."/>
            <person name="Flores-Felix J.D."/>
            <person name="Igual J.M."/>
            <person name="Velazquez E."/>
            <person name="Garcia-Fraile P."/>
            <person name="Martinez-Molina E."/>
        </authorList>
    </citation>
    <scope>NUCLEOTIDE SEQUENCE</scope>
    <source>
        <strain evidence="1">SECRCQ15</strain>
    </source>
</reference>
<dbReference type="Proteomes" id="UP001431131">
    <property type="component" value="Unassembled WGS sequence"/>
</dbReference>
<evidence type="ECO:0000313" key="1">
    <source>
        <dbReference type="EMBL" id="MCH1626331.1"/>
    </source>
</evidence>
<keyword evidence="2" id="KW-1185">Reference proteome</keyword>
<gene>
    <name evidence="1" type="ORF">MJG50_13410</name>
</gene>
<dbReference type="RefSeq" id="WP_240256248.1">
    <property type="nucleotide sequence ID" value="NZ_JAKTTI010000021.1"/>
</dbReference>
<comment type="caution">
    <text evidence="1">The sequence shown here is derived from an EMBL/GenBank/DDBJ whole genome shotgun (WGS) entry which is preliminary data.</text>
</comment>
<organism evidence="1 2">
    <name type="scientific">Fredinandcohnia quinoae</name>
    <dbReference type="NCBI Taxonomy" id="2918902"/>
    <lineage>
        <taxon>Bacteria</taxon>
        <taxon>Bacillati</taxon>
        <taxon>Bacillota</taxon>
        <taxon>Bacilli</taxon>
        <taxon>Bacillales</taxon>
        <taxon>Bacillaceae</taxon>
        <taxon>Fredinandcohnia</taxon>
    </lineage>
</organism>
<dbReference type="AlphaFoldDB" id="A0AAW5E8I2"/>
<protein>
    <submittedName>
        <fullName evidence="1">Uncharacterized protein</fullName>
    </submittedName>
</protein>
<name>A0AAW5E8I2_9BACI</name>
<proteinExistence type="predicted"/>
<evidence type="ECO:0000313" key="2">
    <source>
        <dbReference type="Proteomes" id="UP001431131"/>
    </source>
</evidence>
<dbReference type="EMBL" id="JAKTTI010000021">
    <property type="protein sequence ID" value="MCH1626331.1"/>
    <property type="molecule type" value="Genomic_DNA"/>
</dbReference>
<sequence length="81" mass="9244">MRSKETVELALNMEFDITNKFIPNMCEAKTLRVIDINSSSVRIEMENARTRGVFPLSHFQSLIRQGALILSTDKLEKEDTA</sequence>